<dbReference type="Proteomes" id="UP000201519">
    <property type="component" value="Segment"/>
</dbReference>
<feature type="transmembrane region" description="Helical" evidence="1">
    <location>
        <begin position="36"/>
        <end position="54"/>
    </location>
</feature>
<dbReference type="EMBL" id="HQ336222">
    <property type="protein sequence ID" value="ADO18890.1"/>
    <property type="molecule type" value="Genomic_DNA"/>
</dbReference>
<organismHost>
    <name type="scientific">Acanthamoeba polyphaga</name>
    <name type="common">Amoeba</name>
    <dbReference type="NCBI Taxonomy" id="5757"/>
</organismHost>
<keyword evidence="3" id="KW-1185">Reference proteome</keyword>
<keyword evidence="1" id="KW-0472">Membrane</keyword>
<reference evidence="2 3" key="1">
    <citation type="journal article" date="2011" name="Virol. J.">
        <title>Breaking the 1000-gene barrier for Mimivirus using ultra-deep genome and transcriptome sequencing.</title>
        <authorList>
            <person name="Legendre M."/>
            <person name="Santini S."/>
            <person name="Rico A."/>
            <person name="Abergel C."/>
            <person name="Claverie J.M."/>
        </authorList>
    </citation>
    <scope>NUCLEOTIDE SEQUENCE [LARGE SCALE GENOMIC DNA]</scope>
</reference>
<gene>
    <name evidence="2" type="primary">R842b</name>
</gene>
<accession>E3VY37</accession>
<protein>
    <submittedName>
        <fullName evidence="2">Uncharacterized protein</fullName>
    </submittedName>
</protein>
<keyword evidence="1" id="KW-0812">Transmembrane</keyword>
<keyword evidence="1" id="KW-1133">Transmembrane helix</keyword>
<name>E3VY37_MIMIV</name>
<evidence type="ECO:0000256" key="1">
    <source>
        <dbReference type="SAM" id="Phobius"/>
    </source>
</evidence>
<dbReference type="GeneID" id="9925506"/>
<organism evidence="2 3">
    <name type="scientific">Acanthamoeba polyphaga mimivirus</name>
    <name type="common">APMV</name>
    <dbReference type="NCBI Taxonomy" id="212035"/>
    <lineage>
        <taxon>Viruses</taxon>
        <taxon>Varidnaviria</taxon>
        <taxon>Bamfordvirae</taxon>
        <taxon>Nucleocytoviricota</taxon>
        <taxon>Megaviricetes</taxon>
        <taxon>Imitervirales</taxon>
        <taxon>Mimiviridae</taxon>
        <taxon>Megamimivirinae</taxon>
        <taxon>Mimivirus</taxon>
        <taxon>Mimivirus bradfordmassiliense</taxon>
    </lineage>
</organism>
<evidence type="ECO:0000313" key="2">
    <source>
        <dbReference type="EMBL" id="ADO18890.1"/>
    </source>
</evidence>
<sequence>MSKIFSNKRIVSTHLTVPKTLIKSNQKRNFINEREFTRGVIFITGGIFFCGFVTG</sequence>
<dbReference type="KEGG" id="vg:9925506"/>
<dbReference type="RefSeq" id="YP_003987375.1">
    <property type="nucleotide sequence ID" value="NC_014649.1"/>
</dbReference>
<proteinExistence type="predicted"/>
<evidence type="ECO:0000313" key="3">
    <source>
        <dbReference type="Proteomes" id="UP000201519"/>
    </source>
</evidence>